<evidence type="ECO:0008006" key="3">
    <source>
        <dbReference type="Google" id="ProtNLM"/>
    </source>
</evidence>
<evidence type="ECO:0000313" key="2">
    <source>
        <dbReference type="Proteomes" id="UP000076852"/>
    </source>
</evidence>
<dbReference type="NCBIfam" id="TIGR03347">
    <property type="entry name" value="VI_chp_1"/>
    <property type="match status" value="1"/>
</dbReference>
<name>A0A160FP02_9BURK</name>
<protein>
    <recommendedName>
        <fullName evidence="3">Type VI secretion protein</fullName>
    </recommendedName>
</protein>
<dbReference type="OrthoDB" id="1523296at2"/>
<reference evidence="1 2" key="1">
    <citation type="journal article" date="2016" name="Gene">
        <title>PacBio SMRT assembly of a complex multi-replicon genome reveals chlorocatechol degradative operon in a region of genome plasticity.</title>
        <authorList>
            <person name="Ricker N."/>
            <person name="Shen S.Y."/>
            <person name="Goordial J."/>
            <person name="Jin S."/>
            <person name="Fulthorpe R.R."/>
        </authorList>
    </citation>
    <scope>NUCLEOTIDE SEQUENCE [LARGE SCALE GENOMIC DNA]</scope>
    <source>
        <strain evidence="1 2">OLGA172</strain>
    </source>
</reference>
<dbReference type="Proteomes" id="UP000076852">
    <property type="component" value="Chromosome 1"/>
</dbReference>
<dbReference type="PANTHER" id="PTHR35564:SF4">
    <property type="entry name" value="CYTOPLASMIC PROTEIN"/>
    <property type="match status" value="1"/>
</dbReference>
<dbReference type="STRING" id="1804984.AYM40_17980"/>
<sequence length="361" mass="40342">MATADRMPPDSMNTSAIPSLQSFWQQVAAAPHAYDLYTLLRWLDARAGMPVRMGRAIHPGDEPLRIGQEPSLAFAPATLASANPAPEGPESAPPRVSIYSFGLFGPNGPLPLHLTEYARDRARNHDDPALTAFADLFHHRLILLFYRAWADAQPTVSLDRGHGARFDAYIASLIHCGQPSQLQRDELAAHARYFMAGHLVRQTRNPEGLQQILRMHLGVPVEIVELVPHWMTIEPEQRLRLGARRTTRTLGGGAMLGMAVRGVQSKFELRLGPLAREQYLDLLPGTRRAWQLVQWVRHYLGFEWRWDVRLVMAAGQVTGNTLGRGQQLGWSSWLGARASVRDADDFVYSPEAYPPRQTAPC</sequence>
<dbReference type="KEGG" id="buz:AYM40_17980"/>
<evidence type="ECO:0000313" key="1">
    <source>
        <dbReference type="EMBL" id="ANB74048.1"/>
    </source>
</evidence>
<dbReference type="PANTHER" id="PTHR35564">
    <property type="match status" value="1"/>
</dbReference>
<dbReference type="InterPro" id="IPR010732">
    <property type="entry name" value="T6SS_TssG-like"/>
</dbReference>
<gene>
    <name evidence="1" type="ORF">AYM40_17980</name>
</gene>
<organism evidence="1 2">
    <name type="scientific">Paraburkholderia phytofirmans OLGA172</name>
    <dbReference type="NCBI Taxonomy" id="1417228"/>
    <lineage>
        <taxon>Bacteria</taxon>
        <taxon>Pseudomonadati</taxon>
        <taxon>Pseudomonadota</taxon>
        <taxon>Betaproteobacteria</taxon>
        <taxon>Burkholderiales</taxon>
        <taxon>Burkholderiaceae</taxon>
        <taxon>Paraburkholderia</taxon>
    </lineage>
</organism>
<keyword evidence="2" id="KW-1185">Reference proteome</keyword>
<dbReference type="EMBL" id="CP014578">
    <property type="protein sequence ID" value="ANB74048.1"/>
    <property type="molecule type" value="Genomic_DNA"/>
</dbReference>
<dbReference type="Pfam" id="PF06996">
    <property type="entry name" value="T6SS_TssG"/>
    <property type="match status" value="1"/>
</dbReference>
<proteinExistence type="predicted"/>
<accession>A0A160FP02</accession>
<dbReference type="AlphaFoldDB" id="A0A160FP02"/>